<evidence type="ECO:0000313" key="2">
    <source>
        <dbReference type="EMBL" id="KAK9030127.1"/>
    </source>
</evidence>
<feature type="region of interest" description="Disordered" evidence="1">
    <location>
        <begin position="315"/>
        <end position="340"/>
    </location>
</feature>
<feature type="compositionally biased region" description="Polar residues" evidence="1">
    <location>
        <begin position="1"/>
        <end position="10"/>
    </location>
</feature>
<sequence length="521" mass="56161">MENPNSSDGSRSVLAMGSILGNNGGRPPDVTVHMEDDMVLERSGSPVDGNDQLAWKKGRNCEGSSKFLMQSASMHSAERGVALESNSHSGGQEQGLSFRDTLMGGIGRIESDALVEDLDVEVQEEDVIIRKDGDLPEIRFSDRVVNRRRTNGRYMNPLGSVTRPRASEKAGGSRFMVLAEDGIEPNGEADDGRGGTTDPIQTSPIHVEIRVENREGEAQRVMVAVSPRRSAPKSDDIRLGRDLRNSGPLDGTDQGDQTKVAAQGSVRHGKSSLNSMQHTAVTVDESATVRGPRNVTGRVLPASIRGGSSLVSVKKGADLPLGQKGSLKPRKKDARGPSSSTLAASLAPLVAKLESAGKGVVDGRGYGLSTEHSPALWRKRQEGVDDDKSGLGKGPVSSRFWKGLAWASKEVRECLSWSIRNGLNTDFWYDSWLGRKNRLASDCLLEMAPRPLMVADMVSASGDWDWARDWQLTISQIPRACNVCADRLAALGRGQFEEVVEFEVPPTELIDLVVEEAAASG</sequence>
<dbReference type="EMBL" id="JBBPBN010000010">
    <property type="protein sequence ID" value="KAK9030127.1"/>
    <property type="molecule type" value="Genomic_DNA"/>
</dbReference>
<feature type="compositionally biased region" description="Basic and acidic residues" evidence="1">
    <location>
        <begin position="232"/>
        <end position="244"/>
    </location>
</feature>
<evidence type="ECO:0000256" key="1">
    <source>
        <dbReference type="SAM" id="MobiDB-lite"/>
    </source>
</evidence>
<proteinExistence type="predicted"/>
<reference evidence="2 3" key="1">
    <citation type="journal article" date="2024" name="G3 (Bethesda)">
        <title>Genome assembly of Hibiscus sabdariffa L. provides insights into metabolisms of medicinal natural products.</title>
        <authorList>
            <person name="Kim T."/>
        </authorList>
    </citation>
    <scope>NUCLEOTIDE SEQUENCE [LARGE SCALE GENOMIC DNA]</scope>
    <source>
        <strain evidence="2">TK-2024</strain>
        <tissue evidence="2">Old leaves</tissue>
    </source>
</reference>
<gene>
    <name evidence="2" type="ORF">V6N11_031558</name>
</gene>
<organism evidence="2 3">
    <name type="scientific">Hibiscus sabdariffa</name>
    <name type="common">roselle</name>
    <dbReference type="NCBI Taxonomy" id="183260"/>
    <lineage>
        <taxon>Eukaryota</taxon>
        <taxon>Viridiplantae</taxon>
        <taxon>Streptophyta</taxon>
        <taxon>Embryophyta</taxon>
        <taxon>Tracheophyta</taxon>
        <taxon>Spermatophyta</taxon>
        <taxon>Magnoliopsida</taxon>
        <taxon>eudicotyledons</taxon>
        <taxon>Gunneridae</taxon>
        <taxon>Pentapetalae</taxon>
        <taxon>rosids</taxon>
        <taxon>malvids</taxon>
        <taxon>Malvales</taxon>
        <taxon>Malvaceae</taxon>
        <taxon>Malvoideae</taxon>
        <taxon>Hibiscus</taxon>
    </lineage>
</organism>
<comment type="caution">
    <text evidence="2">The sequence shown here is derived from an EMBL/GenBank/DDBJ whole genome shotgun (WGS) entry which is preliminary data.</text>
</comment>
<protein>
    <submittedName>
        <fullName evidence="2">Uncharacterized protein</fullName>
    </submittedName>
</protein>
<feature type="region of interest" description="Disordered" evidence="1">
    <location>
        <begin position="1"/>
        <end position="28"/>
    </location>
</feature>
<feature type="region of interest" description="Disordered" evidence="1">
    <location>
        <begin position="223"/>
        <end position="257"/>
    </location>
</feature>
<accession>A0ABR2SYU2</accession>
<keyword evidence="3" id="KW-1185">Reference proteome</keyword>
<name>A0ABR2SYU2_9ROSI</name>
<evidence type="ECO:0000313" key="3">
    <source>
        <dbReference type="Proteomes" id="UP001396334"/>
    </source>
</evidence>
<dbReference type="Proteomes" id="UP001396334">
    <property type="component" value="Unassembled WGS sequence"/>
</dbReference>